<organism evidence="2 3">
    <name type="scientific">Oceanobacillus locisalsi</name>
    <dbReference type="NCBI Taxonomy" id="546107"/>
    <lineage>
        <taxon>Bacteria</taxon>
        <taxon>Bacillati</taxon>
        <taxon>Bacillota</taxon>
        <taxon>Bacilli</taxon>
        <taxon>Bacillales</taxon>
        <taxon>Bacillaceae</taxon>
        <taxon>Oceanobacillus</taxon>
    </lineage>
</organism>
<name>A0ABW3NKS0_9BACI</name>
<dbReference type="InterPro" id="IPR012337">
    <property type="entry name" value="RNaseH-like_sf"/>
</dbReference>
<sequence length="132" mass="14974">MLIQVYTDGATNEKIEKSGAGIYIKSGEKKLEYAVPLPYMSNHEAEFYAIIEALTICQTEFKGEILSFRTDSKIAAEAVDKGKTKNKNFLPLLETIQAQTSDFPFLFIKWIPEKENRKADQLARKAIHQQTS</sequence>
<feature type="domain" description="RNase H type-1" evidence="1">
    <location>
        <begin position="1"/>
        <end position="128"/>
    </location>
</feature>
<dbReference type="Gene3D" id="3.30.420.10">
    <property type="entry name" value="Ribonuclease H-like superfamily/Ribonuclease H"/>
    <property type="match status" value="1"/>
</dbReference>
<dbReference type="PROSITE" id="PS50879">
    <property type="entry name" value="RNASE_H_1"/>
    <property type="match status" value="1"/>
</dbReference>
<dbReference type="EC" id="3.1.26.4" evidence="2"/>
<evidence type="ECO:0000259" key="1">
    <source>
        <dbReference type="PROSITE" id="PS50879"/>
    </source>
</evidence>
<reference evidence="3" key="1">
    <citation type="journal article" date="2019" name="Int. J. Syst. Evol. Microbiol.">
        <title>The Global Catalogue of Microorganisms (GCM) 10K type strain sequencing project: providing services to taxonomists for standard genome sequencing and annotation.</title>
        <authorList>
            <consortium name="The Broad Institute Genomics Platform"/>
            <consortium name="The Broad Institute Genome Sequencing Center for Infectious Disease"/>
            <person name="Wu L."/>
            <person name="Ma J."/>
        </authorList>
    </citation>
    <scope>NUCLEOTIDE SEQUENCE [LARGE SCALE GENOMIC DNA]</scope>
    <source>
        <strain evidence="3">CCUG 56608</strain>
    </source>
</reference>
<dbReference type="Proteomes" id="UP001597041">
    <property type="component" value="Unassembled WGS sequence"/>
</dbReference>
<dbReference type="Pfam" id="PF13456">
    <property type="entry name" value="RVT_3"/>
    <property type="match status" value="1"/>
</dbReference>
<keyword evidence="2" id="KW-0378">Hydrolase</keyword>
<protein>
    <submittedName>
        <fullName evidence="2">Ribonuclease HI family protein</fullName>
        <ecNumber evidence="2">3.1.26.4</ecNumber>
    </submittedName>
</protein>
<dbReference type="CDD" id="cd09279">
    <property type="entry name" value="RNase_HI_like"/>
    <property type="match status" value="1"/>
</dbReference>
<dbReference type="RefSeq" id="WP_379593885.1">
    <property type="nucleotide sequence ID" value="NZ_JBHTKK010000027.1"/>
</dbReference>
<dbReference type="InterPro" id="IPR036397">
    <property type="entry name" value="RNaseH_sf"/>
</dbReference>
<evidence type="ECO:0000313" key="2">
    <source>
        <dbReference type="EMBL" id="MFD1067733.1"/>
    </source>
</evidence>
<dbReference type="InterPro" id="IPR053151">
    <property type="entry name" value="RNase_H-like"/>
</dbReference>
<evidence type="ECO:0000313" key="3">
    <source>
        <dbReference type="Proteomes" id="UP001597041"/>
    </source>
</evidence>
<dbReference type="PANTHER" id="PTHR47723:SF19">
    <property type="entry name" value="POLYNUCLEOTIDYL TRANSFERASE, RIBONUCLEASE H-LIKE SUPERFAMILY PROTEIN"/>
    <property type="match status" value="1"/>
</dbReference>
<dbReference type="PANTHER" id="PTHR47723">
    <property type="entry name" value="OS05G0353850 PROTEIN"/>
    <property type="match status" value="1"/>
</dbReference>
<dbReference type="SUPFAM" id="SSF53098">
    <property type="entry name" value="Ribonuclease H-like"/>
    <property type="match status" value="1"/>
</dbReference>
<proteinExistence type="predicted"/>
<gene>
    <name evidence="2" type="ORF">ACFQ19_17125</name>
</gene>
<dbReference type="EMBL" id="JBHTKK010000027">
    <property type="protein sequence ID" value="MFD1067733.1"/>
    <property type="molecule type" value="Genomic_DNA"/>
</dbReference>
<comment type="caution">
    <text evidence="2">The sequence shown here is derived from an EMBL/GenBank/DDBJ whole genome shotgun (WGS) entry which is preliminary data.</text>
</comment>
<dbReference type="InterPro" id="IPR002156">
    <property type="entry name" value="RNaseH_domain"/>
</dbReference>
<accession>A0ABW3NKS0</accession>
<keyword evidence="3" id="KW-1185">Reference proteome</keyword>
<dbReference type="GO" id="GO:0004523">
    <property type="term" value="F:RNA-DNA hybrid ribonuclease activity"/>
    <property type="evidence" value="ECO:0007669"/>
    <property type="project" value="UniProtKB-EC"/>
</dbReference>